<dbReference type="EMBL" id="BT084255">
    <property type="protein sequence ID" value="ACR34608.1"/>
    <property type="molecule type" value="mRNA"/>
</dbReference>
<reference evidence="1" key="2">
    <citation type="submission" date="2012-06" db="EMBL/GenBank/DDBJ databases">
        <authorList>
            <person name="Yu Y."/>
            <person name="Currie J."/>
            <person name="Lomeli R."/>
            <person name="Angelova A."/>
            <person name="Collura K."/>
            <person name="Wissotski M."/>
            <person name="Campos D."/>
            <person name="Kudrna D."/>
            <person name="Golser W."/>
            <person name="Ashely E."/>
            <person name="Descour A."/>
            <person name="Fernandes J."/>
            <person name="Soderlund C."/>
            <person name="Walbot V."/>
        </authorList>
    </citation>
    <scope>NUCLEOTIDE SEQUENCE</scope>
    <source>
        <strain evidence="1">B73</strain>
    </source>
</reference>
<dbReference type="AlphaFoldDB" id="C4J0A8"/>
<organism evidence="1">
    <name type="scientific">Zea mays</name>
    <name type="common">Maize</name>
    <dbReference type="NCBI Taxonomy" id="4577"/>
    <lineage>
        <taxon>Eukaryota</taxon>
        <taxon>Viridiplantae</taxon>
        <taxon>Streptophyta</taxon>
        <taxon>Embryophyta</taxon>
        <taxon>Tracheophyta</taxon>
        <taxon>Spermatophyta</taxon>
        <taxon>Magnoliopsida</taxon>
        <taxon>Liliopsida</taxon>
        <taxon>Poales</taxon>
        <taxon>Poaceae</taxon>
        <taxon>PACMAD clade</taxon>
        <taxon>Panicoideae</taxon>
        <taxon>Andropogonodae</taxon>
        <taxon>Andropogoneae</taxon>
        <taxon>Tripsacinae</taxon>
        <taxon>Zea</taxon>
    </lineage>
</organism>
<sequence length="73" mass="8093">MYKLYKLAPNNSDFNKLNEEQLKLGLRNSLAAVNLKLLAAKTHRRLSLYDSLPDLLVLLEAGLADLALVEAAL</sequence>
<proteinExistence type="evidence at transcript level"/>
<evidence type="ECO:0000313" key="1">
    <source>
        <dbReference type="EMBL" id="ACR34608.1"/>
    </source>
</evidence>
<accession>C4J0A8</accession>
<protein>
    <submittedName>
        <fullName evidence="1">Uncharacterized protein</fullName>
    </submittedName>
</protein>
<name>C4J0A8_MAIZE</name>
<reference evidence="1" key="1">
    <citation type="journal article" date="2009" name="PLoS Genet.">
        <title>Sequencing, mapping, and analysis of 27,455 maize full-length cDNAs.</title>
        <authorList>
            <person name="Soderlund C."/>
            <person name="Descour A."/>
            <person name="Kudrna D."/>
            <person name="Bomhoff M."/>
            <person name="Boyd L."/>
            <person name="Currie J."/>
            <person name="Angelova A."/>
            <person name="Collura K."/>
            <person name="Wissotski M."/>
            <person name="Ashley E."/>
            <person name="Morrow D."/>
            <person name="Fernandes J."/>
            <person name="Walbot V."/>
            <person name="Yu Y."/>
        </authorList>
    </citation>
    <scope>NUCLEOTIDE SEQUENCE</scope>
    <source>
        <strain evidence="1">B73</strain>
    </source>
</reference>